<feature type="compositionally biased region" description="Polar residues" evidence="1">
    <location>
        <begin position="92"/>
        <end position="111"/>
    </location>
</feature>
<dbReference type="Gene3D" id="3.90.1300.10">
    <property type="entry name" value="Amidase signature (AS) domain"/>
    <property type="match status" value="1"/>
</dbReference>
<comment type="caution">
    <text evidence="2">The sequence shown here is derived from an EMBL/GenBank/DDBJ whole genome shotgun (WGS) entry which is preliminary data.</text>
</comment>
<dbReference type="SUPFAM" id="SSF75304">
    <property type="entry name" value="Amidase signature (AS) enzymes"/>
    <property type="match status" value="1"/>
</dbReference>
<dbReference type="EMBL" id="VSRL01000098">
    <property type="protein sequence ID" value="NKE59852.1"/>
    <property type="molecule type" value="Genomic_DNA"/>
</dbReference>
<evidence type="ECO:0000256" key="1">
    <source>
        <dbReference type="SAM" id="MobiDB-lite"/>
    </source>
</evidence>
<dbReference type="Proteomes" id="UP001515943">
    <property type="component" value="Unassembled WGS sequence"/>
</dbReference>
<evidence type="ECO:0000313" key="3">
    <source>
        <dbReference type="Proteomes" id="UP001515943"/>
    </source>
</evidence>
<accession>A0ABX1FLN2</accession>
<feature type="region of interest" description="Disordered" evidence="1">
    <location>
        <begin position="201"/>
        <end position="232"/>
    </location>
</feature>
<proteinExistence type="predicted"/>
<dbReference type="InterPro" id="IPR036928">
    <property type="entry name" value="AS_sf"/>
</dbReference>
<feature type="non-terminal residue" evidence="2">
    <location>
        <position position="232"/>
    </location>
</feature>
<keyword evidence="3" id="KW-1185">Reference proteome</keyword>
<feature type="region of interest" description="Disordered" evidence="1">
    <location>
        <begin position="55"/>
        <end position="111"/>
    </location>
</feature>
<organism evidence="2 3">
    <name type="scientific">Lentzea indica</name>
    <dbReference type="NCBI Taxonomy" id="2604800"/>
    <lineage>
        <taxon>Bacteria</taxon>
        <taxon>Bacillati</taxon>
        <taxon>Actinomycetota</taxon>
        <taxon>Actinomycetes</taxon>
        <taxon>Pseudonocardiales</taxon>
        <taxon>Pseudonocardiaceae</taxon>
        <taxon>Lentzea</taxon>
    </lineage>
</organism>
<reference evidence="2 3" key="1">
    <citation type="submission" date="2019-08" db="EMBL/GenBank/DDBJ databases">
        <title>Lentzea from Indian Himalayas.</title>
        <authorList>
            <person name="Mandal S."/>
            <person name="Mallick Gupta A."/>
            <person name="Maiti P.K."/>
            <person name="Sarkar J."/>
            <person name="Mandal S."/>
        </authorList>
    </citation>
    <scope>NUCLEOTIDE SEQUENCE [LARGE SCALE GENOMIC DNA]</scope>
    <source>
        <strain evidence="2 3">PSKA42</strain>
    </source>
</reference>
<protein>
    <recommendedName>
        <fullName evidence="4">Amidase</fullName>
    </recommendedName>
</protein>
<evidence type="ECO:0008006" key="4">
    <source>
        <dbReference type="Google" id="ProtNLM"/>
    </source>
</evidence>
<sequence length="232" mass="25201">MPSLTATRASSLMPSAALQISAGRSMRWFHTGASFDLHRASNGLRDRRVEFAQCSAPTGSDSHGTSSTGRSVTRATSMTSTSRGTSSRSPKTHSSTTWNRKNEAGSSPHFSASSARWCTARVHFTGWIMPDLVREALARLDLVEPALCAFHTVFRSFAPVDPSLPLAGMPIAVKHGERRSHREALMALGCVPIGLTTTPDGSTPWQTWGRNSRDVTRNPWNLDRTPGGSVRR</sequence>
<feature type="compositionally biased region" description="Polar residues" evidence="1">
    <location>
        <begin position="201"/>
        <end position="210"/>
    </location>
</feature>
<feature type="compositionally biased region" description="Low complexity" evidence="1">
    <location>
        <begin position="58"/>
        <end position="89"/>
    </location>
</feature>
<evidence type="ECO:0000313" key="2">
    <source>
        <dbReference type="EMBL" id="NKE59852.1"/>
    </source>
</evidence>
<gene>
    <name evidence="2" type="ORF">FXN61_24820</name>
</gene>
<name>A0ABX1FLN2_9PSEU</name>